<name>A0ABQ9ICP5_9NEOP</name>
<keyword evidence="3" id="KW-1185">Reference proteome</keyword>
<dbReference type="Proteomes" id="UP001159363">
    <property type="component" value="Chromosome 2"/>
</dbReference>
<sequence length="471" mass="51794">MAACRQPPPPPASSSPPGWFCPRRHYYKDCPTLRDRKRGAGNVRAQDASSRPNHIKDLNQAGKVAPGKFVGQPSQPLKGIIKIRRLSSITYNKAIIPWEALFKQIVSLPVRSCIKTPRYDNSRDFEPQNPSMEHLSFPTPSHRDGRGGQGYPDTRIRGRTSNSMEIQNPDKSGKSCLLPLQLGQLSYNLLEEENENPGLEQDMAQIHCCPAPFPTCHLMRVWNSTKYRKRRTHITPHTPLHPIQADKWISPDVRAVVGQKGVMRSVTTPTFLSRRTTDVGPASLRTKRLQTQERDEIEGAIKVGDPTGIPSLIAATSVLVAMEGPDDAQTPPLQSLGDTAAAPPTRNMDHHLITGVGNSQEPPPKVADSHPPGPFGARSPARHTRIQETLQPVTTHPITCTAKCAQGQGLVVEWVSRILATLTMRRIELPGRAATSIRLTLGYTLASPEFEQKPSQVSPAKVGFLTLGKVH</sequence>
<feature type="compositionally biased region" description="Polar residues" evidence="1">
    <location>
        <begin position="159"/>
        <end position="170"/>
    </location>
</feature>
<gene>
    <name evidence="2" type="ORF">PR048_007106</name>
</gene>
<comment type="caution">
    <text evidence="2">The sequence shown here is derived from an EMBL/GenBank/DDBJ whole genome shotgun (WGS) entry which is preliminary data.</text>
</comment>
<protein>
    <submittedName>
        <fullName evidence="2">Uncharacterized protein</fullName>
    </submittedName>
</protein>
<evidence type="ECO:0000256" key="1">
    <source>
        <dbReference type="SAM" id="MobiDB-lite"/>
    </source>
</evidence>
<accession>A0ABQ9ICP5</accession>
<dbReference type="EMBL" id="JARBHB010000002">
    <property type="protein sequence ID" value="KAJ8894452.1"/>
    <property type="molecule type" value="Genomic_DNA"/>
</dbReference>
<feature type="region of interest" description="Disordered" evidence="1">
    <location>
        <begin position="324"/>
        <end position="381"/>
    </location>
</feature>
<evidence type="ECO:0000313" key="3">
    <source>
        <dbReference type="Proteomes" id="UP001159363"/>
    </source>
</evidence>
<reference evidence="2 3" key="1">
    <citation type="submission" date="2023-02" db="EMBL/GenBank/DDBJ databases">
        <title>LHISI_Scaffold_Assembly.</title>
        <authorList>
            <person name="Stuart O.P."/>
            <person name="Cleave R."/>
            <person name="Magrath M.J.L."/>
            <person name="Mikheyev A.S."/>
        </authorList>
    </citation>
    <scope>NUCLEOTIDE SEQUENCE [LARGE SCALE GENOMIC DNA]</scope>
    <source>
        <strain evidence="2">Daus_M_001</strain>
        <tissue evidence="2">Leg muscle</tissue>
    </source>
</reference>
<feature type="region of interest" description="Disordered" evidence="1">
    <location>
        <begin position="121"/>
        <end position="172"/>
    </location>
</feature>
<organism evidence="2 3">
    <name type="scientific">Dryococelus australis</name>
    <dbReference type="NCBI Taxonomy" id="614101"/>
    <lineage>
        <taxon>Eukaryota</taxon>
        <taxon>Metazoa</taxon>
        <taxon>Ecdysozoa</taxon>
        <taxon>Arthropoda</taxon>
        <taxon>Hexapoda</taxon>
        <taxon>Insecta</taxon>
        <taxon>Pterygota</taxon>
        <taxon>Neoptera</taxon>
        <taxon>Polyneoptera</taxon>
        <taxon>Phasmatodea</taxon>
        <taxon>Verophasmatodea</taxon>
        <taxon>Anareolatae</taxon>
        <taxon>Phasmatidae</taxon>
        <taxon>Eurycanthinae</taxon>
        <taxon>Dryococelus</taxon>
    </lineage>
</organism>
<evidence type="ECO:0000313" key="2">
    <source>
        <dbReference type="EMBL" id="KAJ8894452.1"/>
    </source>
</evidence>
<proteinExistence type="predicted"/>